<gene>
    <name evidence="1" type="ORF">ALC57_00417</name>
</gene>
<name>A0A151JS74_9HYME</name>
<keyword evidence="2" id="KW-1185">Reference proteome</keyword>
<evidence type="ECO:0000313" key="2">
    <source>
        <dbReference type="Proteomes" id="UP000078492"/>
    </source>
</evidence>
<dbReference type="Gene3D" id="3.90.70.10">
    <property type="entry name" value="Cysteine proteinases"/>
    <property type="match status" value="1"/>
</dbReference>
<dbReference type="InterPro" id="IPR038765">
    <property type="entry name" value="Papain-like_cys_pep_sf"/>
</dbReference>
<evidence type="ECO:0008006" key="3">
    <source>
        <dbReference type="Google" id="ProtNLM"/>
    </source>
</evidence>
<dbReference type="SUPFAM" id="SSF54001">
    <property type="entry name" value="Cysteine proteinases"/>
    <property type="match status" value="1"/>
</dbReference>
<evidence type="ECO:0000313" key="1">
    <source>
        <dbReference type="EMBL" id="KYN30134.1"/>
    </source>
</evidence>
<reference evidence="1 2" key="1">
    <citation type="submission" date="2015-09" db="EMBL/GenBank/DDBJ databases">
        <title>Trachymyrmex cornetzi WGS genome.</title>
        <authorList>
            <person name="Nygaard S."/>
            <person name="Hu H."/>
            <person name="Boomsma J."/>
            <person name="Zhang G."/>
        </authorList>
    </citation>
    <scope>NUCLEOTIDE SEQUENCE [LARGE SCALE GENOMIC DNA]</scope>
    <source>
        <strain evidence="1">Tcor2-1</strain>
        <tissue evidence="1">Whole body</tissue>
    </source>
</reference>
<accession>A0A151JS74</accession>
<protein>
    <recommendedName>
        <fullName evidence="3">USP domain-containing protein</fullName>
    </recommendedName>
</protein>
<proteinExistence type="predicted"/>
<dbReference type="Proteomes" id="UP000078492">
    <property type="component" value="Unassembled WGS sequence"/>
</dbReference>
<dbReference type="AlphaFoldDB" id="A0A151JS74"/>
<dbReference type="EMBL" id="KQ978565">
    <property type="protein sequence ID" value="KYN30134.1"/>
    <property type="molecule type" value="Genomic_DNA"/>
</dbReference>
<organism evidence="1 2">
    <name type="scientific">Trachymyrmex cornetzi</name>
    <dbReference type="NCBI Taxonomy" id="471704"/>
    <lineage>
        <taxon>Eukaryota</taxon>
        <taxon>Metazoa</taxon>
        <taxon>Ecdysozoa</taxon>
        <taxon>Arthropoda</taxon>
        <taxon>Hexapoda</taxon>
        <taxon>Insecta</taxon>
        <taxon>Pterygota</taxon>
        <taxon>Neoptera</taxon>
        <taxon>Endopterygota</taxon>
        <taxon>Hymenoptera</taxon>
        <taxon>Apocrita</taxon>
        <taxon>Aculeata</taxon>
        <taxon>Formicoidea</taxon>
        <taxon>Formicidae</taxon>
        <taxon>Myrmicinae</taxon>
        <taxon>Trachymyrmex</taxon>
    </lineage>
</organism>
<sequence>MRAEILKSVTCFVQDTTIPDTVTIDALSNVINLCEYVFQESYSYFEICTCEICGNIKIVKKCILPINEGVLNKHGFAKIVDAIKEGKVLKPKCTKCDKERSVSVSYGAQLFIESSIITTLQDIPLSIQLDEQQYTHVGCVVYHGQHSQTSVGHYTAYVRNGTNWIEYDDLLRKPKKVSVKTNCYINMCIYVET</sequence>